<evidence type="ECO:0000259" key="2">
    <source>
        <dbReference type="Pfam" id="PF00892"/>
    </source>
</evidence>
<feature type="domain" description="EamA" evidence="2">
    <location>
        <begin position="10"/>
        <end position="142"/>
    </location>
</feature>
<sequence>MARALSDQGLGLVLVAVSTLAWSTAGLFTRAISEDLFTTLVWRGLFGTAGLLAVLLWRDGVKGLRDFGRLGRAGWAYAAISGLGMYAYIGALRMSSIAHVSIIYAAVPFMTAGLAWVMMGTRPTRDAVIASTVAFLGAVLMVGLGGDGNLLGDGLAVVMTLGMALMMVIARKHPEIPTLPAGITSAVFSVLIALPFAGAMPAGDQLWLLAGFGLINSTLGFALFLMGSARIAPIQTALLGALEAPIAPVWVWLVYGETPTLPTVIGGTVVMVAVLGHILRQYRQNAKA</sequence>
<dbReference type="GO" id="GO:0016020">
    <property type="term" value="C:membrane"/>
    <property type="evidence" value="ECO:0007669"/>
    <property type="project" value="InterPro"/>
</dbReference>
<feature type="transmembrane region" description="Helical" evidence="1">
    <location>
        <begin position="237"/>
        <end position="255"/>
    </location>
</feature>
<dbReference type="EMBL" id="JAABNR010000010">
    <property type="protein sequence ID" value="NBZ88324.1"/>
    <property type="molecule type" value="Genomic_DNA"/>
</dbReference>
<dbReference type="PANTHER" id="PTHR22911">
    <property type="entry name" value="ACYL-MALONYL CONDENSING ENZYME-RELATED"/>
    <property type="match status" value="1"/>
</dbReference>
<keyword evidence="1" id="KW-1133">Transmembrane helix</keyword>
<dbReference type="InterPro" id="IPR000620">
    <property type="entry name" value="EamA_dom"/>
</dbReference>
<dbReference type="PANTHER" id="PTHR22911:SF135">
    <property type="entry name" value="BLR4310 PROTEIN"/>
    <property type="match status" value="1"/>
</dbReference>
<feature type="transmembrane region" description="Helical" evidence="1">
    <location>
        <begin position="97"/>
        <end position="119"/>
    </location>
</feature>
<dbReference type="RefSeq" id="WP_168775140.1">
    <property type="nucleotide sequence ID" value="NZ_JAABNR010000010.1"/>
</dbReference>
<feature type="transmembrane region" description="Helical" evidence="1">
    <location>
        <begin position="261"/>
        <end position="279"/>
    </location>
</feature>
<protein>
    <submittedName>
        <fullName evidence="3">EamA family transporter</fullName>
    </submittedName>
</protein>
<keyword evidence="1" id="KW-0472">Membrane</keyword>
<feature type="transmembrane region" description="Helical" evidence="1">
    <location>
        <begin position="9"/>
        <end position="28"/>
    </location>
</feature>
<organism evidence="3 4">
    <name type="scientific">Stagnihabitans tardus</name>
    <dbReference type="NCBI Taxonomy" id="2699202"/>
    <lineage>
        <taxon>Bacteria</taxon>
        <taxon>Pseudomonadati</taxon>
        <taxon>Pseudomonadota</taxon>
        <taxon>Alphaproteobacteria</taxon>
        <taxon>Rhodobacterales</taxon>
        <taxon>Paracoccaceae</taxon>
        <taxon>Stagnihabitans</taxon>
    </lineage>
</organism>
<proteinExistence type="predicted"/>
<evidence type="ECO:0000313" key="3">
    <source>
        <dbReference type="EMBL" id="NBZ88324.1"/>
    </source>
</evidence>
<feature type="transmembrane region" description="Helical" evidence="1">
    <location>
        <begin position="70"/>
        <end position="91"/>
    </location>
</feature>
<feature type="transmembrane region" description="Helical" evidence="1">
    <location>
        <begin position="126"/>
        <end position="144"/>
    </location>
</feature>
<comment type="caution">
    <text evidence="3">The sequence shown here is derived from an EMBL/GenBank/DDBJ whole genome shotgun (WGS) entry which is preliminary data.</text>
</comment>
<dbReference type="AlphaFoldDB" id="A0AAE5BW04"/>
<keyword evidence="1" id="KW-0812">Transmembrane</keyword>
<reference evidence="3" key="1">
    <citation type="submission" date="2020-01" db="EMBL/GenBank/DDBJ databases">
        <authorList>
            <person name="Chen W.-M."/>
        </authorList>
    </citation>
    <scope>NUCLEOTIDE SEQUENCE</scope>
    <source>
        <strain evidence="3">CYK-10</strain>
    </source>
</reference>
<dbReference type="InterPro" id="IPR037185">
    <property type="entry name" value="EmrE-like"/>
</dbReference>
<feature type="transmembrane region" description="Helical" evidence="1">
    <location>
        <begin position="150"/>
        <end position="169"/>
    </location>
</feature>
<name>A0AAE5BW04_9RHOB</name>
<dbReference type="Proteomes" id="UP001193501">
    <property type="component" value="Unassembled WGS sequence"/>
</dbReference>
<keyword evidence="4" id="KW-1185">Reference proteome</keyword>
<feature type="transmembrane region" description="Helical" evidence="1">
    <location>
        <begin position="206"/>
        <end position="225"/>
    </location>
</feature>
<dbReference type="Pfam" id="PF00892">
    <property type="entry name" value="EamA"/>
    <property type="match status" value="2"/>
</dbReference>
<feature type="domain" description="EamA" evidence="2">
    <location>
        <begin position="151"/>
        <end position="275"/>
    </location>
</feature>
<dbReference type="SUPFAM" id="SSF103481">
    <property type="entry name" value="Multidrug resistance efflux transporter EmrE"/>
    <property type="match status" value="2"/>
</dbReference>
<feature type="transmembrane region" description="Helical" evidence="1">
    <location>
        <begin position="40"/>
        <end position="58"/>
    </location>
</feature>
<evidence type="ECO:0000313" key="4">
    <source>
        <dbReference type="Proteomes" id="UP001193501"/>
    </source>
</evidence>
<evidence type="ECO:0000256" key="1">
    <source>
        <dbReference type="SAM" id="Phobius"/>
    </source>
</evidence>
<gene>
    <name evidence="3" type="ORF">GV832_12100</name>
</gene>
<accession>A0AAE5BW04</accession>
<feature type="transmembrane region" description="Helical" evidence="1">
    <location>
        <begin position="181"/>
        <end position="200"/>
    </location>
</feature>